<dbReference type="SUPFAM" id="SSF51905">
    <property type="entry name" value="FAD/NAD(P)-binding domain"/>
    <property type="match status" value="1"/>
</dbReference>
<dbReference type="PANTHER" id="PTHR32098:SF5">
    <property type="entry name" value="LYCOPENE BETA_EPSILON CYCLASE PROTEIN"/>
    <property type="match status" value="1"/>
</dbReference>
<dbReference type="RefSeq" id="XP_002178474.1">
    <property type="nucleotide sequence ID" value="XM_002178438.1"/>
</dbReference>
<dbReference type="eggNOG" id="ENOG502QW6A">
    <property type="taxonomic scope" value="Eukaryota"/>
</dbReference>
<dbReference type="Proteomes" id="UP000000759">
    <property type="component" value="Chromosome 4"/>
</dbReference>
<dbReference type="STRING" id="556484.B7FTT4"/>
<accession>B7FTT4</accession>
<dbReference type="InParanoid" id="B7FTT4"/>
<dbReference type="OrthoDB" id="4211at2759"/>
<dbReference type="KEGG" id="pti:PHATRDRAFT_3296"/>
<dbReference type="HOGENOM" id="CLU_235626_0_0_1"/>
<name>B7FTT4_PHATC</name>
<feature type="non-terminal residue" evidence="1">
    <location>
        <position position="380"/>
    </location>
</feature>
<protein>
    <submittedName>
        <fullName evidence="1">Uncharacterized protein</fullName>
    </submittedName>
</protein>
<sequence>MTERIMKRIPVEGQAGGAGGQSTWDGFLRAEENWKRMRTFDPKTSEKVHIPDFVIEDGASGNPAAWTKLMQQQNKELDYDIVVCGGTLGIFFATALQLQGFSVCVVEAGKLRGREQEWNLSMDELLELVELGVLSEDDIDTALKTDFPACRSGFKNREENGLEGGYFDNGVGFETATDNVLNLGISPAVLLDLVKEKFKAIDGVIKEESPLRAVHISETVGAALDFGSDKAPITGRLVLDCMGNASPISRQQRQGVKPDGVCAVVGSCAAGFDKETNLIGDIIYTNSEMEDKGDNGMYQYFWEAFPVGIGKNGQAPGSSDVKTTYLFTYMDAHEKRISLGTLMDDYWRLLPKYQPSIQNPETDLDFRRVLFAYFPTYRDS</sequence>
<dbReference type="PANTHER" id="PTHR32098">
    <property type="entry name" value="LYCOPENE BETA/EPSILON CYCLASE PROTEIN"/>
    <property type="match status" value="1"/>
</dbReference>
<dbReference type="EMBL" id="CM000607">
    <property type="protein sequence ID" value="EEC50139.1"/>
    <property type="molecule type" value="Genomic_DNA"/>
</dbReference>
<dbReference type="PaxDb" id="2850-Phatr3296"/>
<reference evidence="1 2" key="1">
    <citation type="journal article" date="2008" name="Nature">
        <title>The Phaeodactylum genome reveals the evolutionary history of diatom genomes.</title>
        <authorList>
            <person name="Bowler C."/>
            <person name="Allen A.E."/>
            <person name="Badger J.H."/>
            <person name="Grimwood J."/>
            <person name="Jabbari K."/>
            <person name="Kuo A."/>
            <person name="Maheswari U."/>
            <person name="Martens C."/>
            <person name="Maumus F."/>
            <person name="Otillar R.P."/>
            <person name="Rayko E."/>
            <person name="Salamov A."/>
            <person name="Vandepoele K."/>
            <person name="Beszteri B."/>
            <person name="Gruber A."/>
            <person name="Heijde M."/>
            <person name="Katinka M."/>
            <person name="Mock T."/>
            <person name="Valentin K."/>
            <person name="Verret F."/>
            <person name="Berges J.A."/>
            <person name="Brownlee C."/>
            <person name="Cadoret J.P."/>
            <person name="Chiovitti A."/>
            <person name="Choi C.J."/>
            <person name="Coesel S."/>
            <person name="De Martino A."/>
            <person name="Detter J.C."/>
            <person name="Durkin C."/>
            <person name="Falciatore A."/>
            <person name="Fournet J."/>
            <person name="Haruta M."/>
            <person name="Huysman M.J."/>
            <person name="Jenkins B.D."/>
            <person name="Jiroutova K."/>
            <person name="Jorgensen R.E."/>
            <person name="Joubert Y."/>
            <person name="Kaplan A."/>
            <person name="Kroger N."/>
            <person name="Kroth P.G."/>
            <person name="La Roche J."/>
            <person name="Lindquist E."/>
            <person name="Lommer M."/>
            <person name="Martin-Jezequel V."/>
            <person name="Lopez P.J."/>
            <person name="Lucas S."/>
            <person name="Mangogna M."/>
            <person name="McGinnis K."/>
            <person name="Medlin L.K."/>
            <person name="Montsant A."/>
            <person name="Oudot-Le Secq M.P."/>
            <person name="Napoli C."/>
            <person name="Obornik M."/>
            <person name="Parker M.S."/>
            <person name="Petit J.L."/>
            <person name="Porcel B.M."/>
            <person name="Poulsen N."/>
            <person name="Robison M."/>
            <person name="Rychlewski L."/>
            <person name="Rynearson T.A."/>
            <person name="Schmutz J."/>
            <person name="Shapiro H."/>
            <person name="Siaut M."/>
            <person name="Stanley M."/>
            <person name="Sussman M.R."/>
            <person name="Taylor A.R."/>
            <person name="Vardi A."/>
            <person name="von Dassow P."/>
            <person name="Vyverman W."/>
            <person name="Willis A."/>
            <person name="Wyrwicz L.S."/>
            <person name="Rokhsar D.S."/>
            <person name="Weissenbach J."/>
            <person name="Armbrust E.V."/>
            <person name="Green B.R."/>
            <person name="Van de Peer Y."/>
            <person name="Grigoriev I.V."/>
        </authorList>
    </citation>
    <scope>NUCLEOTIDE SEQUENCE [LARGE SCALE GENOMIC DNA]</scope>
    <source>
        <strain evidence="1 2">CCAP 1055/1</strain>
    </source>
</reference>
<organism evidence="1 2">
    <name type="scientific">Phaeodactylum tricornutum (strain CCAP 1055/1)</name>
    <dbReference type="NCBI Taxonomy" id="556484"/>
    <lineage>
        <taxon>Eukaryota</taxon>
        <taxon>Sar</taxon>
        <taxon>Stramenopiles</taxon>
        <taxon>Ochrophyta</taxon>
        <taxon>Bacillariophyta</taxon>
        <taxon>Bacillariophyceae</taxon>
        <taxon>Bacillariophycidae</taxon>
        <taxon>Naviculales</taxon>
        <taxon>Phaeodactylaceae</taxon>
        <taxon>Phaeodactylum</taxon>
    </lineage>
</organism>
<evidence type="ECO:0000313" key="1">
    <source>
        <dbReference type="EMBL" id="EEC50139.1"/>
    </source>
</evidence>
<dbReference type="InterPro" id="IPR036188">
    <property type="entry name" value="FAD/NAD-bd_sf"/>
</dbReference>
<gene>
    <name evidence="1" type="ORF">PHATRDRAFT_3296</name>
</gene>
<proteinExistence type="predicted"/>
<dbReference type="AlphaFoldDB" id="B7FTT4"/>
<keyword evidence="2" id="KW-1185">Reference proteome</keyword>
<dbReference type="GeneID" id="7198037"/>
<evidence type="ECO:0000313" key="2">
    <source>
        <dbReference type="Proteomes" id="UP000000759"/>
    </source>
</evidence>
<reference evidence="2" key="2">
    <citation type="submission" date="2008-08" db="EMBL/GenBank/DDBJ databases">
        <authorList>
            <consortium name="Diatom Consortium"/>
            <person name="Grigoriev I."/>
            <person name="Grimwood J."/>
            <person name="Kuo A."/>
            <person name="Otillar R.P."/>
            <person name="Salamov A."/>
            <person name="Detter J.C."/>
            <person name="Lindquist E."/>
            <person name="Shapiro H."/>
            <person name="Lucas S."/>
            <person name="Glavina del Rio T."/>
            <person name="Pitluck S."/>
            <person name="Rokhsar D."/>
            <person name="Bowler C."/>
        </authorList>
    </citation>
    <scope>GENOME REANNOTATION</scope>
    <source>
        <strain evidence="2">CCAP 1055/1</strain>
    </source>
</reference>